<evidence type="ECO:0000313" key="2">
    <source>
        <dbReference type="EMBL" id="ACB44009.1"/>
    </source>
</evidence>
<sequence>MVSAVAIALSANRYTRKQADACAVLKCLGAESQAILMRQGQNLIALGLIAALVGSVLGYLGQYILTFLLGNLVMSDLPQVSLWPVLWSVLVSWCLLIGFAGPSIY</sequence>
<name>B1XUI2_POLNS</name>
<dbReference type="PANTHER" id="PTHR30287:SF1">
    <property type="entry name" value="INNER MEMBRANE PROTEIN"/>
    <property type="match status" value="1"/>
</dbReference>
<evidence type="ECO:0008006" key="3">
    <source>
        <dbReference type="Google" id="ProtNLM"/>
    </source>
</evidence>
<dbReference type="HOGENOM" id="CLU_2234045_0_0_4"/>
<protein>
    <recommendedName>
        <fullName evidence="3">ABC3 transporter permease protein domain-containing protein</fullName>
    </recommendedName>
</protein>
<gene>
    <name evidence="2" type="ordered locus">Pnec_0802</name>
</gene>
<dbReference type="eggNOG" id="COG3127">
    <property type="taxonomic scope" value="Bacteria"/>
</dbReference>
<dbReference type="KEGG" id="pne:Pnec_0802"/>
<keyword evidence="1" id="KW-1133">Transmembrane helix</keyword>
<dbReference type="GO" id="GO:0005886">
    <property type="term" value="C:plasma membrane"/>
    <property type="evidence" value="ECO:0007669"/>
    <property type="project" value="TreeGrafter"/>
</dbReference>
<dbReference type="STRING" id="452638.Pnec_0802"/>
<keyword evidence="1" id="KW-0472">Membrane</keyword>
<reference evidence="2" key="1">
    <citation type="submission" date="2008-03" db="EMBL/GenBank/DDBJ databases">
        <title>Complete sequence of Polynucleobacter necessarius STIR1.</title>
        <authorList>
            <consortium name="US DOE Joint Genome Institute"/>
            <person name="Copeland A."/>
            <person name="Lucas S."/>
            <person name="Lapidus A."/>
            <person name="Barry K."/>
            <person name="Detter J.C."/>
            <person name="Glavina del Rio T."/>
            <person name="Hammon N."/>
            <person name="Israni S."/>
            <person name="Dalin E."/>
            <person name="Tice H."/>
            <person name="Pitluck S."/>
            <person name="Chain P."/>
            <person name="Malfatti S."/>
            <person name="Shin M."/>
            <person name="Vergez L."/>
            <person name="Schmutz J."/>
            <person name="Larimer F."/>
            <person name="Land M."/>
            <person name="Hauser L."/>
            <person name="Kyrpides N."/>
            <person name="Kim E."/>
            <person name="Hahn M."/>
            <person name="Richardson P."/>
        </authorList>
    </citation>
    <scope>NUCLEOTIDE SEQUENCE [LARGE SCALE GENOMIC DNA]</scope>
    <source>
        <strain evidence="2">STIR1</strain>
    </source>
</reference>
<feature type="transmembrane region" description="Helical" evidence="1">
    <location>
        <begin position="85"/>
        <end position="104"/>
    </location>
</feature>
<keyword evidence="1" id="KW-0812">Transmembrane</keyword>
<organism evidence="2">
    <name type="scientific">Polynucleobacter necessarius subsp. necessarius (strain STIR1)</name>
    <dbReference type="NCBI Taxonomy" id="452638"/>
    <lineage>
        <taxon>Bacteria</taxon>
        <taxon>Pseudomonadati</taxon>
        <taxon>Pseudomonadota</taxon>
        <taxon>Betaproteobacteria</taxon>
        <taxon>Burkholderiales</taxon>
        <taxon>Burkholderiaceae</taxon>
        <taxon>Polynucleobacter</taxon>
    </lineage>
</organism>
<dbReference type="AlphaFoldDB" id="B1XUI2"/>
<dbReference type="InterPro" id="IPR038766">
    <property type="entry name" value="Membrane_comp_ABC_pdt"/>
</dbReference>
<evidence type="ECO:0000256" key="1">
    <source>
        <dbReference type="SAM" id="Phobius"/>
    </source>
</evidence>
<feature type="transmembrane region" description="Helical" evidence="1">
    <location>
        <begin position="43"/>
        <end position="65"/>
    </location>
</feature>
<dbReference type="EMBL" id="CP001010">
    <property type="protein sequence ID" value="ACB44009.1"/>
    <property type="molecule type" value="Genomic_DNA"/>
</dbReference>
<dbReference type="PANTHER" id="PTHR30287">
    <property type="entry name" value="MEMBRANE COMPONENT OF PREDICTED ABC SUPERFAMILY METABOLITE UPTAKE TRANSPORTER"/>
    <property type="match status" value="1"/>
</dbReference>
<accession>B1XUI2</accession>
<proteinExistence type="predicted"/>